<evidence type="ECO:0000256" key="4">
    <source>
        <dbReference type="ARBA" id="ARBA00023136"/>
    </source>
</evidence>
<dbReference type="EMBL" id="PFPK01000029">
    <property type="protein sequence ID" value="PIZ94827.1"/>
    <property type="molecule type" value="Genomic_DNA"/>
</dbReference>
<evidence type="ECO:0000313" key="7">
    <source>
        <dbReference type="EMBL" id="PIZ94827.1"/>
    </source>
</evidence>
<gene>
    <name evidence="7" type="ORF">COX81_02610</name>
</gene>
<dbReference type="Pfam" id="PF01545">
    <property type="entry name" value="Cation_efflux"/>
    <property type="match status" value="1"/>
</dbReference>
<proteinExistence type="predicted"/>
<keyword evidence="3 5" id="KW-1133">Transmembrane helix</keyword>
<feature type="transmembrane region" description="Helical" evidence="5">
    <location>
        <begin position="15"/>
        <end position="36"/>
    </location>
</feature>
<evidence type="ECO:0000256" key="5">
    <source>
        <dbReference type="SAM" id="Phobius"/>
    </source>
</evidence>
<dbReference type="Gene3D" id="1.20.1510.10">
    <property type="entry name" value="Cation efflux protein transmembrane domain"/>
    <property type="match status" value="1"/>
</dbReference>
<dbReference type="Proteomes" id="UP000228568">
    <property type="component" value="Unassembled WGS sequence"/>
</dbReference>
<accession>A0A2M7V7X1</accession>
<evidence type="ECO:0000256" key="2">
    <source>
        <dbReference type="ARBA" id="ARBA00022692"/>
    </source>
</evidence>
<dbReference type="InterPro" id="IPR058533">
    <property type="entry name" value="Cation_efflux_TM"/>
</dbReference>
<keyword evidence="2 5" id="KW-0812">Transmembrane</keyword>
<reference evidence="8" key="1">
    <citation type="submission" date="2017-09" db="EMBL/GenBank/DDBJ databases">
        <title>Depth-based differentiation of microbial function through sediment-hosted aquifers and enrichment of novel symbionts in the deep terrestrial subsurface.</title>
        <authorList>
            <person name="Probst A.J."/>
            <person name="Ladd B."/>
            <person name="Jarett J.K."/>
            <person name="Geller-Mcgrath D.E."/>
            <person name="Sieber C.M.K."/>
            <person name="Emerson J.B."/>
            <person name="Anantharaman K."/>
            <person name="Thomas B.C."/>
            <person name="Malmstrom R."/>
            <person name="Stieglmeier M."/>
            <person name="Klingl A."/>
            <person name="Woyke T."/>
            <person name="Ryan C.M."/>
            <person name="Banfield J.F."/>
        </authorList>
    </citation>
    <scope>NUCLEOTIDE SEQUENCE [LARGE SCALE GENOMIC DNA]</scope>
</reference>
<dbReference type="SUPFAM" id="SSF161111">
    <property type="entry name" value="Cation efflux protein transmembrane domain-like"/>
    <property type="match status" value="1"/>
</dbReference>
<sequence>MNTNLSNRKYKAQKVTWHGMIVNIILTIFKLCAGIFGKSDTMIADAVHSFSDFGS</sequence>
<dbReference type="GO" id="GO:0016020">
    <property type="term" value="C:membrane"/>
    <property type="evidence" value="ECO:0007669"/>
    <property type="project" value="UniProtKB-SubCell"/>
</dbReference>
<comment type="subcellular location">
    <subcellularLocation>
        <location evidence="1">Membrane</location>
        <topology evidence="1">Multi-pass membrane protein</topology>
    </subcellularLocation>
</comment>
<dbReference type="InterPro" id="IPR027469">
    <property type="entry name" value="Cation_efflux_TMD_sf"/>
</dbReference>
<evidence type="ECO:0000259" key="6">
    <source>
        <dbReference type="Pfam" id="PF01545"/>
    </source>
</evidence>
<dbReference type="GO" id="GO:0008324">
    <property type="term" value="F:monoatomic cation transmembrane transporter activity"/>
    <property type="evidence" value="ECO:0007669"/>
    <property type="project" value="InterPro"/>
</dbReference>
<evidence type="ECO:0000256" key="1">
    <source>
        <dbReference type="ARBA" id="ARBA00004141"/>
    </source>
</evidence>
<keyword evidence="4 5" id="KW-0472">Membrane</keyword>
<evidence type="ECO:0000256" key="3">
    <source>
        <dbReference type="ARBA" id="ARBA00022989"/>
    </source>
</evidence>
<comment type="caution">
    <text evidence="7">The sequence shown here is derived from an EMBL/GenBank/DDBJ whole genome shotgun (WGS) entry which is preliminary data.</text>
</comment>
<name>A0A2M7V7X1_9BACT</name>
<feature type="domain" description="Cation efflux protein transmembrane" evidence="6">
    <location>
        <begin position="20"/>
        <end position="54"/>
    </location>
</feature>
<evidence type="ECO:0000313" key="8">
    <source>
        <dbReference type="Proteomes" id="UP000228568"/>
    </source>
</evidence>
<organism evidence="7 8">
    <name type="scientific">Candidatus Magasanikbacteria bacterium CG_4_10_14_0_2_um_filter_37_12</name>
    <dbReference type="NCBI Taxonomy" id="1974637"/>
    <lineage>
        <taxon>Bacteria</taxon>
        <taxon>Candidatus Magasanikiibacteriota</taxon>
    </lineage>
</organism>
<dbReference type="AlphaFoldDB" id="A0A2M7V7X1"/>
<protein>
    <recommendedName>
        <fullName evidence="6">Cation efflux protein transmembrane domain-containing protein</fullName>
    </recommendedName>
</protein>